<dbReference type="EMBL" id="BPLF01000004">
    <property type="protein sequence ID" value="GIX65243.1"/>
    <property type="molecule type" value="Genomic_DNA"/>
</dbReference>
<gene>
    <name evidence="4" type="ORF">BcabD6B2_46780</name>
</gene>
<dbReference type="GO" id="GO:0005829">
    <property type="term" value="C:cytosol"/>
    <property type="evidence" value="ECO:0007669"/>
    <property type="project" value="TreeGrafter"/>
</dbReference>
<organism evidence="4 5">
    <name type="scientific">Babesia caballi</name>
    <dbReference type="NCBI Taxonomy" id="5871"/>
    <lineage>
        <taxon>Eukaryota</taxon>
        <taxon>Sar</taxon>
        <taxon>Alveolata</taxon>
        <taxon>Apicomplexa</taxon>
        <taxon>Aconoidasida</taxon>
        <taxon>Piroplasmida</taxon>
        <taxon>Babesiidae</taxon>
        <taxon>Babesia</taxon>
    </lineage>
</organism>
<accession>A0AAV4LZ48</accession>
<dbReference type="SUPFAM" id="SSF53067">
    <property type="entry name" value="Actin-like ATPase domain"/>
    <property type="match status" value="2"/>
</dbReference>
<dbReference type="GO" id="GO:0005634">
    <property type="term" value="C:nucleus"/>
    <property type="evidence" value="ECO:0007669"/>
    <property type="project" value="TreeGrafter"/>
</dbReference>
<evidence type="ECO:0000313" key="4">
    <source>
        <dbReference type="EMBL" id="GIX65243.1"/>
    </source>
</evidence>
<sequence length="485" mass="52277">MLDDVIRCVQQSQRALLALFNGAPAAWSNTSVLQESALKLIHSYDSLIQCIDPLIKSGPNGLLPVSPTRRLHDDHMNDDPQGFSEEVVQLLNEVASTACSLKATVFKHLMNVEIDVTPLLDGSAFSPLANLPLLGAPNEDGSPSGPPRRIAFDIGGTLIKLAYCCESSDCDALYTIYWAQRAVHDTVRCLERHCQVDLLSGCSLGRNLRRLAPAMIRLGKSTVIRFQKFPVDSLSSVLNDLTANKVVAGGTVINLTGGGAYKFAHVFEERLPHCEFRKIPEMACVVTGTEAMHGVNSCFASYDLRNGHAEPTTAKKSYPYLTVNIGSGISILKVSSETSFERVTGTSLGGGTMHGLTNILLGLNGHDELPMLYDNGTNCMDTFIPEASESRPPPYGLKASRENAARSTSDMISYNIGLIAFLVAKTHGVKRVIFTGSYTVNAPMTMDVAAAGVAYMAQCYQEETMDTMVPVFGAYAGVLGCLLTP</sequence>
<dbReference type="GeneID" id="94196724"/>
<keyword evidence="3" id="KW-0173">Coenzyme A biosynthesis</keyword>
<dbReference type="Proteomes" id="UP001497744">
    <property type="component" value="Unassembled WGS sequence"/>
</dbReference>
<keyword evidence="5" id="KW-1185">Reference proteome</keyword>
<dbReference type="RefSeq" id="XP_067717312.1">
    <property type="nucleotide sequence ID" value="XM_067861211.1"/>
</dbReference>
<dbReference type="Pfam" id="PF03630">
    <property type="entry name" value="Fumble"/>
    <property type="match status" value="2"/>
</dbReference>
<comment type="caution">
    <text evidence="4">The sequence shown here is derived from an EMBL/GenBank/DDBJ whole genome shotgun (WGS) entry which is preliminary data.</text>
</comment>
<evidence type="ECO:0000313" key="5">
    <source>
        <dbReference type="Proteomes" id="UP001497744"/>
    </source>
</evidence>
<dbReference type="GO" id="GO:0015937">
    <property type="term" value="P:coenzyme A biosynthetic process"/>
    <property type="evidence" value="ECO:0007669"/>
    <property type="project" value="UniProtKB-KW"/>
</dbReference>
<proteinExistence type="predicted"/>
<protein>
    <submittedName>
        <fullName evidence="4">Fumble protein</fullName>
    </submittedName>
</protein>
<evidence type="ECO:0000256" key="2">
    <source>
        <dbReference type="ARBA" id="ARBA00022840"/>
    </source>
</evidence>
<name>A0AAV4LZ48_BABCB</name>
<dbReference type="InterPro" id="IPR043129">
    <property type="entry name" value="ATPase_NBD"/>
</dbReference>
<dbReference type="PANTHER" id="PTHR12280">
    <property type="entry name" value="PANTOTHENATE KINASE"/>
    <property type="match status" value="1"/>
</dbReference>
<dbReference type="GO" id="GO:0004594">
    <property type="term" value="F:pantothenate kinase activity"/>
    <property type="evidence" value="ECO:0007669"/>
    <property type="project" value="TreeGrafter"/>
</dbReference>
<dbReference type="PANTHER" id="PTHR12280:SF20">
    <property type="entry name" value="4'-PHOSPHOPANTETHEINE PHOSPHATASE"/>
    <property type="match status" value="1"/>
</dbReference>
<keyword evidence="2" id="KW-0067">ATP-binding</keyword>
<dbReference type="GO" id="GO:0005524">
    <property type="term" value="F:ATP binding"/>
    <property type="evidence" value="ECO:0007669"/>
    <property type="project" value="UniProtKB-KW"/>
</dbReference>
<dbReference type="Gene3D" id="3.30.420.510">
    <property type="match status" value="1"/>
</dbReference>
<evidence type="ECO:0000256" key="1">
    <source>
        <dbReference type="ARBA" id="ARBA00022741"/>
    </source>
</evidence>
<evidence type="ECO:0000256" key="3">
    <source>
        <dbReference type="ARBA" id="ARBA00022993"/>
    </source>
</evidence>
<dbReference type="InterPro" id="IPR004567">
    <property type="entry name" value="Type_II_PanK"/>
</dbReference>
<keyword evidence="1" id="KW-0547">Nucleotide-binding</keyword>
<dbReference type="AlphaFoldDB" id="A0AAV4LZ48"/>
<reference evidence="4 5" key="1">
    <citation type="submission" date="2021-06" db="EMBL/GenBank/DDBJ databases">
        <title>Genome sequence of Babesia caballi.</title>
        <authorList>
            <person name="Yamagishi J."/>
            <person name="Kidaka T."/>
            <person name="Ochi A."/>
        </authorList>
    </citation>
    <scope>NUCLEOTIDE SEQUENCE [LARGE SCALE GENOMIC DNA]</scope>
    <source>
        <strain evidence="4">USDA-D6B2</strain>
    </source>
</reference>
<dbReference type="Gene3D" id="3.30.420.40">
    <property type="match status" value="1"/>
</dbReference>